<dbReference type="InterPro" id="IPR041694">
    <property type="entry name" value="ADH_N_2"/>
</dbReference>
<evidence type="ECO:0000313" key="4">
    <source>
        <dbReference type="Proteomes" id="UP000467700"/>
    </source>
</evidence>
<protein>
    <recommendedName>
        <fullName evidence="2">Oxidoreductase N-terminal domain-containing protein</fullName>
    </recommendedName>
</protein>
<keyword evidence="4" id="KW-1185">Reference proteome</keyword>
<name>A0A8S0WBS1_CYCAE</name>
<keyword evidence="1" id="KW-0560">Oxidoreductase</keyword>
<dbReference type="PANTHER" id="PTHR43205">
    <property type="entry name" value="PROSTAGLANDIN REDUCTASE"/>
    <property type="match status" value="1"/>
</dbReference>
<dbReference type="GO" id="GO:0016628">
    <property type="term" value="F:oxidoreductase activity, acting on the CH-CH group of donors, NAD or NADP as acceptor"/>
    <property type="evidence" value="ECO:0007669"/>
    <property type="project" value="InterPro"/>
</dbReference>
<dbReference type="SUPFAM" id="SSF51735">
    <property type="entry name" value="NAD(P)-binding Rossmann-fold domains"/>
    <property type="match status" value="1"/>
</dbReference>
<dbReference type="InterPro" id="IPR036291">
    <property type="entry name" value="NAD(P)-bd_dom_sf"/>
</dbReference>
<dbReference type="Gene3D" id="3.40.50.720">
    <property type="entry name" value="NAD(P)-binding Rossmann-like Domain"/>
    <property type="match status" value="2"/>
</dbReference>
<gene>
    <name evidence="3" type="ORF">AAE3_LOCUS6594</name>
</gene>
<comment type="caution">
    <text evidence="3">The sequence shown here is derived from an EMBL/GenBank/DDBJ whole genome shotgun (WGS) entry which is preliminary data.</text>
</comment>
<dbReference type="Pfam" id="PF16884">
    <property type="entry name" value="ADH_N_2"/>
    <property type="match status" value="1"/>
</dbReference>
<evidence type="ECO:0000259" key="2">
    <source>
        <dbReference type="Pfam" id="PF16884"/>
    </source>
</evidence>
<dbReference type="SUPFAM" id="SSF50129">
    <property type="entry name" value="GroES-like"/>
    <property type="match status" value="1"/>
</dbReference>
<reference evidence="3 4" key="1">
    <citation type="submission" date="2020-01" db="EMBL/GenBank/DDBJ databases">
        <authorList>
            <person name="Gupta K D."/>
        </authorList>
    </citation>
    <scope>NUCLEOTIDE SEQUENCE [LARGE SCALE GENOMIC DNA]</scope>
</reference>
<dbReference type="EMBL" id="CACVBS010000044">
    <property type="protein sequence ID" value="CAA7264360.1"/>
    <property type="molecule type" value="Genomic_DNA"/>
</dbReference>
<dbReference type="InterPro" id="IPR045010">
    <property type="entry name" value="MDR_fam"/>
</dbReference>
<dbReference type="InterPro" id="IPR011032">
    <property type="entry name" value="GroES-like_sf"/>
</dbReference>
<dbReference type="Gene3D" id="3.90.180.10">
    <property type="entry name" value="Medium-chain alcohol dehydrogenases, catalytic domain"/>
    <property type="match status" value="2"/>
</dbReference>
<evidence type="ECO:0000313" key="3">
    <source>
        <dbReference type="EMBL" id="CAA7264360.1"/>
    </source>
</evidence>
<proteinExistence type="predicted"/>
<accession>A0A8S0WBS1</accession>
<organism evidence="3 4">
    <name type="scientific">Cyclocybe aegerita</name>
    <name type="common">Black poplar mushroom</name>
    <name type="synonym">Agrocybe aegerita</name>
    <dbReference type="NCBI Taxonomy" id="1973307"/>
    <lineage>
        <taxon>Eukaryota</taxon>
        <taxon>Fungi</taxon>
        <taxon>Dikarya</taxon>
        <taxon>Basidiomycota</taxon>
        <taxon>Agaricomycotina</taxon>
        <taxon>Agaricomycetes</taxon>
        <taxon>Agaricomycetidae</taxon>
        <taxon>Agaricales</taxon>
        <taxon>Agaricineae</taxon>
        <taxon>Bolbitiaceae</taxon>
        <taxon>Cyclocybe</taxon>
    </lineage>
</organism>
<dbReference type="AlphaFoldDB" id="A0A8S0WBS1"/>
<dbReference type="Proteomes" id="UP000467700">
    <property type="component" value="Unassembled WGS sequence"/>
</dbReference>
<dbReference type="PANTHER" id="PTHR43205:SF7">
    <property type="entry name" value="PROSTAGLANDIN REDUCTASE 1"/>
    <property type="match status" value="1"/>
</dbReference>
<evidence type="ECO:0000256" key="1">
    <source>
        <dbReference type="ARBA" id="ARBA00023002"/>
    </source>
</evidence>
<feature type="domain" description="Oxidoreductase N-terminal" evidence="2">
    <location>
        <begin position="39"/>
        <end position="113"/>
    </location>
</feature>
<dbReference type="OrthoDB" id="809632at2759"/>
<sequence length="308" mass="32872">MAPVTNGRVLFTSVPSGLPIPGQSTIYDTSELIDPDNVPLDGGFLLKTLELSIEPYMTTMMRGPGGKYLPAYEIGKPTTGPGVAMVVRSEHADVKAGEHLLGLVEHVQYAVRKDLDNSQVIDNKYHLSWSTFTGVLGVPGRTAYMGWKGYSHAKAGQVVFVSVGAGCVGSLVIQLAKADGLKVIASTGSDEGKAPSTYTGITRVERRSKLLSTTPECGMISGYNTGGAPVRNLLNVVSKSITMTGFVVYGLYAKYTAAFYAEVMSKFAKGEIKHREHVYDGLERAGEAIRAVHTGENKGKAVVHVADD</sequence>
<dbReference type="CDD" id="cd05288">
    <property type="entry name" value="PGDH"/>
    <property type="match status" value="1"/>
</dbReference>